<protein>
    <recommendedName>
        <fullName evidence="1">Knr4/Smi1-like domain-containing protein</fullName>
    </recommendedName>
</protein>
<dbReference type="Proteomes" id="UP000031552">
    <property type="component" value="Unassembled WGS sequence"/>
</dbReference>
<organism evidence="2 3">
    <name type="scientific">Candidatus Criblamydia sequanensis CRIB-18</name>
    <dbReference type="NCBI Taxonomy" id="1437425"/>
    <lineage>
        <taxon>Bacteria</taxon>
        <taxon>Pseudomonadati</taxon>
        <taxon>Chlamydiota</taxon>
        <taxon>Chlamydiia</taxon>
        <taxon>Parachlamydiales</taxon>
        <taxon>Candidatus Criblamydiaceae</taxon>
        <taxon>Candidatus Criblamydia</taxon>
    </lineage>
</organism>
<evidence type="ECO:0000313" key="3">
    <source>
        <dbReference type="Proteomes" id="UP000031552"/>
    </source>
</evidence>
<comment type="caution">
    <text evidence="2">The sequence shown here is derived from an EMBL/GenBank/DDBJ whole genome shotgun (WGS) entry which is preliminary data.</text>
</comment>
<reference evidence="2" key="1">
    <citation type="submission" date="2013-12" db="EMBL/GenBank/DDBJ databases">
        <authorList>
            <person name="Linke B."/>
        </authorList>
    </citation>
    <scope>NUCLEOTIDE SEQUENCE [LARGE SCALE GENOMIC DNA]</scope>
    <source>
        <strain evidence="2">CRIB-18</strain>
    </source>
</reference>
<sequence length="269" mass="31628">MDSHFKIFFNELSEDRDGGFHKVIALQDEPELDWKSISVLAPTIPKGWFELSKLTKAERLDLVQQYWEKKMESYPDFCNFLAKFFHEVDDIGIFLTQKTVDHPFEAQMVYSLSKTSCFFRGLPPLLETQGNQLKDSFKDIIFPQDYLSFLQIHNGFFKTTDKTGLLKAENVIKEYPKFQSYFSEDEVILTYDKEAINPKKLIPFYISFGMPFYQCFYADWYPEQEMGNVYFSLQDKIVSNLKGDTAGENLSFPTFIDWVLFYMERIVKG</sequence>
<accession>A0A090D0W7</accession>
<dbReference type="InterPro" id="IPR018958">
    <property type="entry name" value="Knr4/Smi1-like_dom"/>
</dbReference>
<keyword evidence="3" id="KW-1185">Reference proteome</keyword>
<name>A0A090D0W7_9BACT</name>
<dbReference type="OrthoDB" id="21224at2"/>
<proteinExistence type="predicted"/>
<feature type="domain" description="Knr4/Smi1-like" evidence="1">
    <location>
        <begin position="140"/>
        <end position="259"/>
    </location>
</feature>
<dbReference type="InterPro" id="IPR037883">
    <property type="entry name" value="Knr4/Smi1-like_sf"/>
</dbReference>
<dbReference type="STRING" id="1437425.CSEC_0698"/>
<dbReference type="SUPFAM" id="SSF160631">
    <property type="entry name" value="SMI1/KNR4-like"/>
    <property type="match status" value="1"/>
</dbReference>
<reference evidence="2" key="2">
    <citation type="submission" date="2014-09" db="EMBL/GenBank/DDBJ databases">
        <title>Criblamydia sequanensis harbors a mega-plasmid encoding arsenite resistance.</title>
        <authorList>
            <person name="Bertelli C."/>
            <person name="Goesmann A."/>
            <person name="Greub G."/>
        </authorList>
    </citation>
    <scope>NUCLEOTIDE SEQUENCE [LARGE SCALE GENOMIC DNA]</scope>
    <source>
        <strain evidence="2">CRIB-18</strain>
    </source>
</reference>
<evidence type="ECO:0000313" key="2">
    <source>
        <dbReference type="EMBL" id="CDR33530.1"/>
    </source>
</evidence>
<dbReference type="AlphaFoldDB" id="A0A090D0W7"/>
<dbReference type="Pfam" id="PF09346">
    <property type="entry name" value="SMI1_KNR4"/>
    <property type="match status" value="1"/>
</dbReference>
<dbReference type="eggNOG" id="ENOG5030QHA">
    <property type="taxonomic scope" value="Bacteria"/>
</dbReference>
<gene>
    <name evidence="2" type="ORF">CSEC_0698</name>
</gene>
<dbReference type="EMBL" id="CCEJ010000003">
    <property type="protein sequence ID" value="CDR33530.1"/>
    <property type="molecule type" value="Genomic_DNA"/>
</dbReference>
<dbReference type="RefSeq" id="WP_041017002.1">
    <property type="nucleotide sequence ID" value="NZ_CCEJ010000003.1"/>
</dbReference>
<evidence type="ECO:0000259" key="1">
    <source>
        <dbReference type="Pfam" id="PF09346"/>
    </source>
</evidence>